<dbReference type="PANTHER" id="PTHR37308">
    <property type="entry name" value="INTEGRAL MEMBRANE PROTEIN"/>
    <property type="match status" value="1"/>
</dbReference>
<reference evidence="2 3" key="1">
    <citation type="submission" date="2020-11" db="EMBL/GenBank/DDBJ databases">
        <title>Carbohydrate-dependent, anaerobic sulfur respiration: A novel catabolism in halophilic archaea.</title>
        <authorList>
            <person name="Sorokin D.Y."/>
            <person name="Messina E."/>
            <person name="Smedile F."/>
            <person name="La Cono V."/>
            <person name="Hallsworth J.E."/>
            <person name="Yakimov M.M."/>
        </authorList>
    </citation>
    <scope>NUCLEOTIDE SEQUENCE [LARGE SCALE GENOMIC DNA]</scope>
    <source>
        <strain evidence="2 3">HSR-Est</strain>
    </source>
</reference>
<sequence length="326" mass="33355">MAGDTQQATGTALGDTLTSWLSIYLKGIAMGTADSIPGVSGGTIAFITGIYERLITAITSVDPAAATLLLGITSGRGRQRLADRLIEMDVPFLVVLGTGVVTAVVAVSRFVYLALQEAPGATFAFFFGLIAASAIVLYEQLSLATPGRIAAAATGFVLAFLVSGVTAGADGIHALPVVFVAGSIAIVAMILPGVSGAFFLVLLGQYEYLTGTLTAFVDGIIAAAVGDRAVGSLLDPATTVVTFVAGAVVGLFTVAHAIRWALDHYRAATLSFLVSLMVGALRLPVIEMRDATATLSPESIAPLLLATVVGGGAVLVLDRYTDDLSY</sequence>
<feature type="transmembrane region" description="Helical" evidence="1">
    <location>
        <begin position="175"/>
        <end position="201"/>
    </location>
</feature>
<dbReference type="PANTHER" id="PTHR37308:SF1">
    <property type="entry name" value="POLYPRENYL-PHOSPHATE TRANSPORTER"/>
    <property type="match status" value="1"/>
</dbReference>
<feature type="transmembrane region" description="Helical" evidence="1">
    <location>
        <begin position="237"/>
        <end position="258"/>
    </location>
</feature>
<protein>
    <submittedName>
        <fullName evidence="2">Putative membrane protein, DUF368 family</fullName>
    </submittedName>
</protein>
<dbReference type="GeneID" id="68858073"/>
<organism evidence="2 3">
    <name type="scientific">Halapricum desulfuricans</name>
    <dbReference type="NCBI Taxonomy" id="2841257"/>
    <lineage>
        <taxon>Archaea</taxon>
        <taxon>Methanobacteriati</taxon>
        <taxon>Methanobacteriota</taxon>
        <taxon>Stenosarchaea group</taxon>
        <taxon>Halobacteria</taxon>
        <taxon>Halobacteriales</taxon>
        <taxon>Haloarculaceae</taxon>
        <taxon>Halapricum</taxon>
    </lineage>
</organism>
<proteinExistence type="predicted"/>
<dbReference type="InterPro" id="IPR007163">
    <property type="entry name" value="VCA0040-like"/>
</dbReference>
<feature type="transmembrane region" description="Helical" evidence="1">
    <location>
        <begin position="300"/>
        <end position="317"/>
    </location>
</feature>
<dbReference type="Proteomes" id="UP000663292">
    <property type="component" value="Chromosome"/>
</dbReference>
<dbReference type="RefSeq" id="WP_229120226.1">
    <property type="nucleotide sequence ID" value="NZ_CP064791.1"/>
</dbReference>
<evidence type="ECO:0000313" key="3">
    <source>
        <dbReference type="Proteomes" id="UP000663292"/>
    </source>
</evidence>
<evidence type="ECO:0000256" key="1">
    <source>
        <dbReference type="SAM" id="Phobius"/>
    </source>
</evidence>
<keyword evidence="3" id="KW-1185">Reference proteome</keyword>
<feature type="transmembrane region" description="Helical" evidence="1">
    <location>
        <begin position="118"/>
        <end position="137"/>
    </location>
</feature>
<dbReference type="EMBL" id="CP064791">
    <property type="protein sequence ID" value="QSG14965.1"/>
    <property type="molecule type" value="Genomic_DNA"/>
</dbReference>
<dbReference type="AlphaFoldDB" id="A0A897NTW7"/>
<keyword evidence="1" id="KW-0812">Transmembrane</keyword>
<evidence type="ECO:0000313" key="2">
    <source>
        <dbReference type="EMBL" id="QSG14965.1"/>
    </source>
</evidence>
<gene>
    <name evidence="2" type="ORF">HSEST_1436</name>
</gene>
<name>A0A897NTW7_9EURY</name>
<feature type="transmembrane region" description="Helical" evidence="1">
    <location>
        <begin position="265"/>
        <end position="285"/>
    </location>
</feature>
<keyword evidence="1" id="KW-1133">Transmembrane helix</keyword>
<feature type="transmembrane region" description="Helical" evidence="1">
    <location>
        <begin position="208"/>
        <end position="225"/>
    </location>
</feature>
<dbReference type="Pfam" id="PF04018">
    <property type="entry name" value="VCA0040-like"/>
    <property type="match status" value="1"/>
</dbReference>
<feature type="transmembrane region" description="Helical" evidence="1">
    <location>
        <begin position="149"/>
        <end position="169"/>
    </location>
</feature>
<keyword evidence="1" id="KW-0472">Membrane</keyword>
<feature type="transmembrane region" description="Helical" evidence="1">
    <location>
        <begin position="90"/>
        <end position="112"/>
    </location>
</feature>
<accession>A0A897NTW7</accession>